<gene>
    <name evidence="2" type="ORF">CSSPJE1EN1_LOCUS24617</name>
</gene>
<keyword evidence="1" id="KW-0812">Transmembrane</keyword>
<name>A0ABP0XJ52_9BRYO</name>
<dbReference type="PANTHER" id="PTHR33358:SF12">
    <property type="entry name" value="F-BOX PROTEIN WITH A DOMAIN PROTEIN"/>
    <property type="match status" value="1"/>
</dbReference>
<dbReference type="EMBL" id="OZ020104">
    <property type="protein sequence ID" value="CAK9279139.1"/>
    <property type="molecule type" value="Genomic_DNA"/>
</dbReference>
<proteinExistence type="predicted"/>
<sequence>MVAQLRNITFAAEDHSEIHSIIGVQRDNWNKLCHMTTIAAAMLAAMNNGVETSTSAYFGMSMAAFILNGGAAGFMYLASKFQPSQLAEEQCTASRFYKILARDIKTTLLILSSRIFYLST</sequence>
<dbReference type="PANTHER" id="PTHR33358">
    <property type="entry name" value="F-BOX PROTEIN WITH A DOMAIN PROTEIN"/>
    <property type="match status" value="1"/>
</dbReference>
<keyword evidence="1" id="KW-0472">Membrane</keyword>
<accession>A0ABP0XJ52</accession>
<dbReference type="InterPro" id="IPR027949">
    <property type="entry name" value="Chloroplast_duf"/>
</dbReference>
<keyword evidence="1" id="KW-1133">Transmembrane helix</keyword>
<reference evidence="2" key="1">
    <citation type="submission" date="2024-02" db="EMBL/GenBank/DDBJ databases">
        <authorList>
            <consortium name="ELIXIR-Norway"/>
            <consortium name="Elixir Norway"/>
        </authorList>
    </citation>
    <scope>NUCLEOTIDE SEQUENCE</scope>
</reference>
<dbReference type="Proteomes" id="UP001497444">
    <property type="component" value="Chromosome 9"/>
</dbReference>
<feature type="transmembrane region" description="Helical" evidence="1">
    <location>
        <begin position="56"/>
        <end position="78"/>
    </location>
</feature>
<protein>
    <submittedName>
        <fullName evidence="2">Uncharacterized protein</fullName>
    </submittedName>
</protein>
<evidence type="ECO:0000313" key="3">
    <source>
        <dbReference type="Proteomes" id="UP001497444"/>
    </source>
</evidence>
<organism evidence="2 3">
    <name type="scientific">Sphagnum jensenii</name>
    <dbReference type="NCBI Taxonomy" id="128206"/>
    <lineage>
        <taxon>Eukaryota</taxon>
        <taxon>Viridiplantae</taxon>
        <taxon>Streptophyta</taxon>
        <taxon>Embryophyta</taxon>
        <taxon>Bryophyta</taxon>
        <taxon>Sphagnophytina</taxon>
        <taxon>Sphagnopsida</taxon>
        <taxon>Sphagnales</taxon>
        <taxon>Sphagnaceae</taxon>
        <taxon>Sphagnum</taxon>
    </lineage>
</organism>
<keyword evidence="3" id="KW-1185">Reference proteome</keyword>
<evidence type="ECO:0000313" key="2">
    <source>
        <dbReference type="EMBL" id="CAK9279139.1"/>
    </source>
</evidence>
<dbReference type="Pfam" id="PF14476">
    <property type="entry name" value="Chloroplast_duf"/>
    <property type="match status" value="1"/>
</dbReference>
<evidence type="ECO:0000256" key="1">
    <source>
        <dbReference type="SAM" id="Phobius"/>
    </source>
</evidence>